<proteinExistence type="predicted"/>
<keyword evidence="2" id="KW-1185">Reference proteome</keyword>
<reference evidence="1" key="2">
    <citation type="journal article" date="2022" name="New Phytol.">
        <title>Evolutionary transition to the ectomycorrhizal habit in the genomes of a hyperdiverse lineage of mushroom-forming fungi.</title>
        <authorList>
            <person name="Looney B."/>
            <person name="Miyauchi S."/>
            <person name="Morin E."/>
            <person name="Drula E."/>
            <person name="Courty P.E."/>
            <person name="Kohler A."/>
            <person name="Kuo A."/>
            <person name="LaButti K."/>
            <person name="Pangilinan J."/>
            <person name="Lipzen A."/>
            <person name="Riley R."/>
            <person name="Andreopoulos W."/>
            <person name="He G."/>
            <person name="Johnson J."/>
            <person name="Nolan M."/>
            <person name="Tritt A."/>
            <person name="Barry K.W."/>
            <person name="Grigoriev I.V."/>
            <person name="Nagy L.G."/>
            <person name="Hibbett D."/>
            <person name="Henrissat B."/>
            <person name="Matheny P.B."/>
            <person name="Labbe J."/>
            <person name="Martin F.M."/>
        </authorList>
    </citation>
    <scope>NUCLEOTIDE SEQUENCE</scope>
    <source>
        <strain evidence="1">HHB10654</strain>
    </source>
</reference>
<comment type="caution">
    <text evidence="1">The sequence shown here is derived from an EMBL/GenBank/DDBJ whole genome shotgun (WGS) entry which is preliminary data.</text>
</comment>
<accession>A0ACB8SI78</accession>
<dbReference type="EMBL" id="MU277268">
    <property type="protein sequence ID" value="KAI0056239.1"/>
    <property type="molecule type" value="Genomic_DNA"/>
</dbReference>
<dbReference type="Proteomes" id="UP000814140">
    <property type="component" value="Unassembled WGS sequence"/>
</dbReference>
<evidence type="ECO:0000313" key="2">
    <source>
        <dbReference type="Proteomes" id="UP000814140"/>
    </source>
</evidence>
<evidence type="ECO:0000313" key="1">
    <source>
        <dbReference type="EMBL" id="KAI0056239.1"/>
    </source>
</evidence>
<sequence length="292" mass="32061">MNAVFVDADGVPTSYCSNRHRLTAVASRLAEGCLLCGRYPKATINSKQSDFCSKKCSLAAIGNAPIILPLPQHHRLHVEVVKQFTEKWEHTSAAPSVLKIWKIYGNKAANDTFSRYQLAVERRTGIDQGNTKRRWHGTTRACRLGDDDQSYSLCSLATCSLCSIIRSSFSLAKVGQHTNFGRFGAGLYTSATSSKANDYVSEQGQSPFRSMLLNNVVLGKTVKLTTSDTSLTQPPRGYDSVIGEPGGDLNYDESIVYTNDAIRPSYLVIYHNPSSSNSSTVLAPRPARRQIM</sequence>
<gene>
    <name evidence="1" type="ORF">BV25DRAFT_1865082</name>
</gene>
<reference evidence="1" key="1">
    <citation type="submission" date="2021-03" db="EMBL/GenBank/DDBJ databases">
        <authorList>
            <consortium name="DOE Joint Genome Institute"/>
            <person name="Ahrendt S."/>
            <person name="Looney B.P."/>
            <person name="Miyauchi S."/>
            <person name="Morin E."/>
            <person name="Drula E."/>
            <person name="Courty P.E."/>
            <person name="Chicoki N."/>
            <person name="Fauchery L."/>
            <person name="Kohler A."/>
            <person name="Kuo A."/>
            <person name="Labutti K."/>
            <person name="Pangilinan J."/>
            <person name="Lipzen A."/>
            <person name="Riley R."/>
            <person name="Andreopoulos W."/>
            <person name="He G."/>
            <person name="Johnson J."/>
            <person name="Barry K.W."/>
            <person name="Grigoriev I.V."/>
            <person name="Nagy L."/>
            <person name="Hibbett D."/>
            <person name="Henrissat B."/>
            <person name="Matheny P.B."/>
            <person name="Labbe J."/>
            <person name="Martin F."/>
        </authorList>
    </citation>
    <scope>NUCLEOTIDE SEQUENCE</scope>
    <source>
        <strain evidence="1">HHB10654</strain>
    </source>
</reference>
<organism evidence="1 2">
    <name type="scientific">Artomyces pyxidatus</name>
    <dbReference type="NCBI Taxonomy" id="48021"/>
    <lineage>
        <taxon>Eukaryota</taxon>
        <taxon>Fungi</taxon>
        <taxon>Dikarya</taxon>
        <taxon>Basidiomycota</taxon>
        <taxon>Agaricomycotina</taxon>
        <taxon>Agaricomycetes</taxon>
        <taxon>Russulales</taxon>
        <taxon>Auriscalpiaceae</taxon>
        <taxon>Artomyces</taxon>
    </lineage>
</organism>
<name>A0ACB8SI78_9AGAM</name>
<protein>
    <submittedName>
        <fullName evidence="1">ADP-ribosylation</fullName>
    </submittedName>
</protein>